<dbReference type="InterPro" id="IPR036116">
    <property type="entry name" value="FN3_sf"/>
</dbReference>
<reference evidence="4" key="2">
    <citation type="submission" date="2021-04" db="EMBL/GenBank/DDBJ databases">
        <authorList>
            <person name="Gilroy R."/>
        </authorList>
    </citation>
    <scope>NUCLEOTIDE SEQUENCE</scope>
    <source>
        <strain evidence="4">CHK192-19661</strain>
    </source>
</reference>
<dbReference type="Proteomes" id="UP000824025">
    <property type="component" value="Unassembled WGS sequence"/>
</dbReference>
<feature type="domain" description="Tyrosine specific protein phosphatases" evidence="3">
    <location>
        <begin position="270"/>
        <end position="318"/>
    </location>
</feature>
<dbReference type="PROSITE" id="PS51257">
    <property type="entry name" value="PROKAR_LIPOPROTEIN"/>
    <property type="match status" value="1"/>
</dbReference>
<dbReference type="PANTHER" id="PTHR31126:SF1">
    <property type="entry name" value="TYROSINE SPECIFIC PROTEIN PHOSPHATASES DOMAIN-CONTAINING PROTEIN"/>
    <property type="match status" value="1"/>
</dbReference>
<dbReference type="InterPro" id="IPR003961">
    <property type="entry name" value="FN3_dom"/>
</dbReference>
<dbReference type="InterPro" id="IPR016130">
    <property type="entry name" value="Tyr_Pase_AS"/>
</dbReference>
<evidence type="ECO:0000256" key="2">
    <source>
        <dbReference type="SAM" id="SignalP"/>
    </source>
</evidence>
<protein>
    <submittedName>
        <fullName evidence="4">Tyrosine-protein phosphatase</fullName>
    </submittedName>
</protein>
<name>A0A9D2D7A6_9FIRM</name>
<dbReference type="SUPFAM" id="SSF52799">
    <property type="entry name" value="(Phosphotyrosine protein) phosphatases II"/>
    <property type="match status" value="1"/>
</dbReference>
<accession>A0A9D2D7A6</accession>
<gene>
    <name evidence="4" type="ORF">H9726_05640</name>
</gene>
<evidence type="ECO:0000256" key="1">
    <source>
        <dbReference type="ARBA" id="ARBA00009580"/>
    </source>
</evidence>
<dbReference type="Gene3D" id="2.60.40.10">
    <property type="entry name" value="Immunoglobulins"/>
    <property type="match status" value="1"/>
</dbReference>
<dbReference type="PANTHER" id="PTHR31126">
    <property type="entry name" value="TYROSINE-PROTEIN PHOSPHATASE"/>
    <property type="match status" value="1"/>
</dbReference>
<dbReference type="GO" id="GO:0004721">
    <property type="term" value="F:phosphoprotein phosphatase activity"/>
    <property type="evidence" value="ECO:0007669"/>
    <property type="project" value="InterPro"/>
</dbReference>
<keyword evidence="2" id="KW-0732">Signal</keyword>
<dbReference type="SUPFAM" id="SSF49265">
    <property type="entry name" value="Fibronectin type III"/>
    <property type="match status" value="1"/>
</dbReference>
<dbReference type="PROSITE" id="PS50056">
    <property type="entry name" value="TYR_PHOSPHATASE_2"/>
    <property type="match status" value="1"/>
</dbReference>
<dbReference type="EMBL" id="DXCF01000030">
    <property type="protein sequence ID" value="HIZ09952.1"/>
    <property type="molecule type" value="Genomic_DNA"/>
</dbReference>
<feature type="signal peptide" evidence="2">
    <location>
        <begin position="1"/>
        <end position="24"/>
    </location>
</feature>
<evidence type="ECO:0000259" key="3">
    <source>
        <dbReference type="PROSITE" id="PS50056"/>
    </source>
</evidence>
<dbReference type="Gene3D" id="3.90.190.10">
    <property type="entry name" value="Protein tyrosine phosphatase superfamily"/>
    <property type="match status" value="1"/>
</dbReference>
<feature type="chain" id="PRO_5039194299" evidence="2">
    <location>
        <begin position="25"/>
        <end position="385"/>
    </location>
</feature>
<evidence type="ECO:0000313" key="5">
    <source>
        <dbReference type="Proteomes" id="UP000824025"/>
    </source>
</evidence>
<evidence type="ECO:0000313" key="4">
    <source>
        <dbReference type="EMBL" id="HIZ09952.1"/>
    </source>
</evidence>
<proteinExistence type="inferred from homology"/>
<dbReference type="AlphaFoldDB" id="A0A9D2D7A6"/>
<dbReference type="Pfam" id="PF13350">
    <property type="entry name" value="Y_phosphatase3"/>
    <property type="match status" value="1"/>
</dbReference>
<reference evidence="4" key="1">
    <citation type="journal article" date="2021" name="PeerJ">
        <title>Extensive microbial diversity within the chicken gut microbiome revealed by metagenomics and culture.</title>
        <authorList>
            <person name="Gilroy R."/>
            <person name="Ravi A."/>
            <person name="Getino M."/>
            <person name="Pursley I."/>
            <person name="Horton D.L."/>
            <person name="Alikhan N.F."/>
            <person name="Baker D."/>
            <person name="Gharbi K."/>
            <person name="Hall N."/>
            <person name="Watson M."/>
            <person name="Adriaenssens E.M."/>
            <person name="Foster-Nyarko E."/>
            <person name="Jarju S."/>
            <person name="Secka A."/>
            <person name="Antonio M."/>
            <person name="Oren A."/>
            <person name="Chaudhuri R.R."/>
            <person name="La Ragione R."/>
            <person name="Hildebrand F."/>
            <person name="Pallen M.J."/>
        </authorList>
    </citation>
    <scope>NUCLEOTIDE SEQUENCE</scope>
    <source>
        <strain evidence="4">CHK192-19661</strain>
    </source>
</reference>
<dbReference type="InterPro" id="IPR000387">
    <property type="entry name" value="Tyr_Pase_dom"/>
</dbReference>
<dbReference type="InterPro" id="IPR029021">
    <property type="entry name" value="Prot-tyrosine_phosphatase-like"/>
</dbReference>
<comment type="caution">
    <text evidence="4">The sequence shown here is derived from an EMBL/GenBank/DDBJ whole genome shotgun (WGS) entry which is preliminary data.</text>
</comment>
<organism evidence="4 5">
    <name type="scientific">Candidatus Borkfalkia avicola</name>
    <dbReference type="NCBI Taxonomy" id="2838503"/>
    <lineage>
        <taxon>Bacteria</taxon>
        <taxon>Bacillati</taxon>
        <taxon>Bacillota</taxon>
        <taxon>Clostridia</taxon>
        <taxon>Christensenellales</taxon>
        <taxon>Christensenellaceae</taxon>
        <taxon>Candidatus Borkfalkia</taxon>
    </lineage>
</organism>
<dbReference type="CDD" id="cd00063">
    <property type="entry name" value="FN3"/>
    <property type="match status" value="1"/>
</dbReference>
<sequence length="385" mass="41810">MKNKRYVSLFLGTLFCLAAFGGCAAAPAEAGSPAAQASAASALLAAQDVSDEIVCVSPAEGSEVELSNDIVRDYLENYYEGYSKKWPHPGDVYQNKPAVLEWRADGAEYYTVTVAHDLAFRTAEKHVTAETTLTVKNLLPDTLYYWQVKATYADGEKTSPVFTFRTEDAPRLLDIEGVSNTRDLGGKIGAGGKRVAYGKLYRSALLDNVTQEGIYALKRLGVKTDLDLRAGGEGGAGESSPLGADVNYIHISGAAYTYPDLGFNDPANREQFRQEMEAIVEPDNYPVLFHCSVGRDRTGTLAIVIYALLGVSEEDIIEDYELSFLSASGTQDGSDANTMVNSCKMVIGYLYGFGGATLQESAESFLLYLGIGRQQIEDFQQMMLV</sequence>
<comment type="similarity">
    <text evidence="1">Belongs to the protein-tyrosine phosphatase family.</text>
</comment>
<dbReference type="InterPro" id="IPR013783">
    <property type="entry name" value="Ig-like_fold"/>
</dbReference>
<dbReference type="InterPro" id="IPR026893">
    <property type="entry name" value="Tyr/Ser_Pase_IphP-type"/>
</dbReference>
<dbReference type="PROSITE" id="PS00383">
    <property type="entry name" value="TYR_PHOSPHATASE_1"/>
    <property type="match status" value="1"/>
</dbReference>